<evidence type="ECO:0000313" key="2">
    <source>
        <dbReference type="EMBL" id="MBB4699743.1"/>
    </source>
</evidence>
<dbReference type="Proteomes" id="UP000542210">
    <property type="component" value="Unassembled WGS sequence"/>
</dbReference>
<protein>
    <recommendedName>
        <fullName evidence="4">DUF2809 domain-containing protein</fullName>
    </recommendedName>
</protein>
<gene>
    <name evidence="2" type="ORF">BJ982_001287</name>
</gene>
<evidence type="ECO:0008006" key="4">
    <source>
        <dbReference type="Google" id="ProtNLM"/>
    </source>
</evidence>
<feature type="transmembrane region" description="Helical" evidence="1">
    <location>
        <begin position="12"/>
        <end position="33"/>
    </location>
</feature>
<dbReference type="Pfam" id="PF10990">
    <property type="entry name" value="DUF2809"/>
    <property type="match status" value="1"/>
</dbReference>
<dbReference type="AlphaFoldDB" id="A0A7W7G6N9"/>
<organism evidence="2 3">
    <name type="scientific">Sphaerisporangium siamense</name>
    <dbReference type="NCBI Taxonomy" id="795645"/>
    <lineage>
        <taxon>Bacteria</taxon>
        <taxon>Bacillati</taxon>
        <taxon>Actinomycetota</taxon>
        <taxon>Actinomycetes</taxon>
        <taxon>Streptosporangiales</taxon>
        <taxon>Streptosporangiaceae</taxon>
        <taxon>Sphaerisporangium</taxon>
    </lineage>
</organism>
<reference evidence="2 3" key="1">
    <citation type="submission" date="2020-08" db="EMBL/GenBank/DDBJ databases">
        <title>Sequencing the genomes of 1000 actinobacteria strains.</title>
        <authorList>
            <person name="Klenk H.-P."/>
        </authorList>
    </citation>
    <scope>NUCLEOTIDE SEQUENCE [LARGE SCALE GENOMIC DNA]</scope>
    <source>
        <strain evidence="2 3">DSM 45784</strain>
    </source>
</reference>
<name>A0A7W7G6N9_9ACTN</name>
<dbReference type="EMBL" id="JACHND010000001">
    <property type="protein sequence ID" value="MBB4699743.1"/>
    <property type="molecule type" value="Genomic_DNA"/>
</dbReference>
<comment type="caution">
    <text evidence="2">The sequence shown here is derived from an EMBL/GenBank/DDBJ whole genome shotgun (WGS) entry which is preliminary data.</text>
</comment>
<dbReference type="RefSeq" id="WP_203959366.1">
    <property type="nucleotide sequence ID" value="NZ_BOOV01000031.1"/>
</dbReference>
<sequence>MTRAGRREGTRARLAAAGAVAATVAAGLAVRALGMGDVAKYAGDALYTVMIYGLVVLVAPRARPVTASAVALAVSWAIEFAQVTGIPAELSRHSALARLVLGSTFNAPDLFWYAAGAAVAFLVHLAARARRRA</sequence>
<keyword evidence="1" id="KW-1133">Transmembrane helix</keyword>
<keyword evidence="1" id="KW-0472">Membrane</keyword>
<keyword evidence="1" id="KW-0812">Transmembrane</keyword>
<feature type="transmembrane region" description="Helical" evidence="1">
    <location>
        <begin position="110"/>
        <end position="127"/>
    </location>
</feature>
<evidence type="ECO:0000256" key="1">
    <source>
        <dbReference type="SAM" id="Phobius"/>
    </source>
</evidence>
<proteinExistence type="predicted"/>
<feature type="transmembrane region" description="Helical" evidence="1">
    <location>
        <begin position="45"/>
        <end position="62"/>
    </location>
</feature>
<accession>A0A7W7G6N9</accession>
<dbReference type="InterPro" id="IPR021257">
    <property type="entry name" value="DUF2809"/>
</dbReference>
<keyword evidence="3" id="KW-1185">Reference proteome</keyword>
<evidence type="ECO:0000313" key="3">
    <source>
        <dbReference type="Proteomes" id="UP000542210"/>
    </source>
</evidence>
<feature type="transmembrane region" description="Helical" evidence="1">
    <location>
        <begin position="69"/>
        <end position="90"/>
    </location>
</feature>